<feature type="domain" description="Protein kinase" evidence="10">
    <location>
        <begin position="39"/>
        <end position="303"/>
    </location>
</feature>
<comment type="caution">
    <text evidence="11">The sequence shown here is derived from an EMBL/GenBank/DDBJ whole genome shotgun (WGS) entry which is preliminary data.</text>
</comment>
<keyword evidence="3" id="KW-0597">Phosphoprotein</keyword>
<evidence type="ECO:0000256" key="9">
    <source>
        <dbReference type="ARBA" id="ARBA00022871"/>
    </source>
</evidence>
<sequence length="330" mass="37154">MARLAFCCGRSPDSDSSTNRQSRKKGGIEVNAVLEGLGYSIGQKLGEGTFTEVRAAVHRKQPYKLAVKIVDRQQTDESRATVPVTVFQPELEIIGKMKHPNIIQLFQVVQAGRYLYIFMERAEQGDLLEYIRTNGALSLPIAKQMFQELSEAVAHCHLNGVAHRNIRCENVLLDANMRVKLTDFGYACYCHDRYTGARLLSSTYCGNPTYSAPEVLGREPYEAKMADAWSLGITLFIMVTSTMPFDESRLGVLLGNARSRQHYIADLISGHVPKDCQLLIGQLMEPDVVVRLPVSKIADNYWFKDATRKSRSQIMRRSFHASLSPYEQLQ</sequence>
<protein>
    <recommendedName>
        <fullName evidence="10">Protein kinase domain-containing protein</fullName>
    </recommendedName>
</protein>
<organism evidence="11 12">
    <name type="scientific">Ridgeia piscesae</name>
    <name type="common">Tubeworm</name>
    <dbReference type="NCBI Taxonomy" id="27915"/>
    <lineage>
        <taxon>Eukaryota</taxon>
        <taxon>Metazoa</taxon>
        <taxon>Spiralia</taxon>
        <taxon>Lophotrochozoa</taxon>
        <taxon>Annelida</taxon>
        <taxon>Polychaeta</taxon>
        <taxon>Sedentaria</taxon>
        <taxon>Canalipalpata</taxon>
        <taxon>Sabellida</taxon>
        <taxon>Siboglinidae</taxon>
        <taxon>Ridgeia</taxon>
    </lineage>
</organism>
<evidence type="ECO:0000256" key="5">
    <source>
        <dbReference type="ARBA" id="ARBA00022741"/>
    </source>
</evidence>
<dbReference type="Pfam" id="PF00069">
    <property type="entry name" value="Pkinase"/>
    <property type="match status" value="1"/>
</dbReference>
<dbReference type="AlphaFoldDB" id="A0AAD9K9F7"/>
<keyword evidence="6" id="KW-0221">Differentiation</keyword>
<evidence type="ECO:0000313" key="12">
    <source>
        <dbReference type="Proteomes" id="UP001209878"/>
    </source>
</evidence>
<evidence type="ECO:0000256" key="3">
    <source>
        <dbReference type="ARBA" id="ARBA00022553"/>
    </source>
</evidence>
<dbReference type="InterPro" id="IPR000719">
    <property type="entry name" value="Prot_kinase_dom"/>
</dbReference>
<dbReference type="GO" id="GO:0007283">
    <property type="term" value="P:spermatogenesis"/>
    <property type="evidence" value="ECO:0007669"/>
    <property type="project" value="UniProtKB-KW"/>
</dbReference>
<keyword evidence="4" id="KW-0479">Metal-binding</keyword>
<keyword evidence="7" id="KW-0067">ATP-binding</keyword>
<dbReference type="SUPFAM" id="SSF56112">
    <property type="entry name" value="Protein kinase-like (PK-like)"/>
    <property type="match status" value="1"/>
</dbReference>
<keyword evidence="5" id="KW-0547">Nucleotide-binding</keyword>
<comment type="cofactor">
    <cofactor evidence="1">
        <name>Mg(2+)</name>
        <dbReference type="ChEBI" id="CHEBI:18420"/>
    </cofactor>
</comment>
<dbReference type="Proteomes" id="UP001209878">
    <property type="component" value="Unassembled WGS sequence"/>
</dbReference>
<dbReference type="GO" id="GO:0035556">
    <property type="term" value="P:intracellular signal transduction"/>
    <property type="evidence" value="ECO:0007669"/>
    <property type="project" value="TreeGrafter"/>
</dbReference>
<dbReference type="InterPro" id="IPR011009">
    <property type="entry name" value="Kinase-like_dom_sf"/>
</dbReference>
<dbReference type="GO" id="GO:0050321">
    <property type="term" value="F:tau-protein kinase activity"/>
    <property type="evidence" value="ECO:0007669"/>
    <property type="project" value="TreeGrafter"/>
</dbReference>
<evidence type="ECO:0000259" key="10">
    <source>
        <dbReference type="PROSITE" id="PS50011"/>
    </source>
</evidence>
<dbReference type="FunFam" id="1.10.510.10:FF:000571">
    <property type="entry name" value="Maternal embryonic leucine zipper kinase"/>
    <property type="match status" value="1"/>
</dbReference>
<evidence type="ECO:0000256" key="4">
    <source>
        <dbReference type="ARBA" id="ARBA00022723"/>
    </source>
</evidence>
<keyword evidence="9" id="KW-0744">Spermatogenesis</keyword>
<dbReference type="GO" id="GO:0046872">
    <property type="term" value="F:metal ion binding"/>
    <property type="evidence" value="ECO:0007669"/>
    <property type="project" value="UniProtKB-KW"/>
</dbReference>
<name>A0AAD9K9F7_RIDPI</name>
<dbReference type="Gene3D" id="1.10.510.10">
    <property type="entry name" value="Transferase(Phosphotransferase) domain 1"/>
    <property type="match status" value="1"/>
</dbReference>
<evidence type="ECO:0000256" key="8">
    <source>
        <dbReference type="ARBA" id="ARBA00022842"/>
    </source>
</evidence>
<keyword evidence="12" id="KW-1185">Reference proteome</keyword>
<keyword evidence="8" id="KW-0460">Magnesium</keyword>
<evidence type="ECO:0000256" key="6">
    <source>
        <dbReference type="ARBA" id="ARBA00022782"/>
    </source>
</evidence>
<evidence type="ECO:0000313" key="11">
    <source>
        <dbReference type="EMBL" id="KAK2166483.1"/>
    </source>
</evidence>
<dbReference type="PANTHER" id="PTHR24346">
    <property type="entry name" value="MAP/MICROTUBULE AFFINITY-REGULATING KINASE"/>
    <property type="match status" value="1"/>
</dbReference>
<dbReference type="GO" id="GO:0030154">
    <property type="term" value="P:cell differentiation"/>
    <property type="evidence" value="ECO:0007669"/>
    <property type="project" value="UniProtKB-KW"/>
</dbReference>
<dbReference type="GO" id="GO:0005524">
    <property type="term" value="F:ATP binding"/>
    <property type="evidence" value="ECO:0007669"/>
    <property type="project" value="UniProtKB-KW"/>
</dbReference>
<keyword evidence="2" id="KW-0217">Developmental protein</keyword>
<evidence type="ECO:0000256" key="7">
    <source>
        <dbReference type="ARBA" id="ARBA00022840"/>
    </source>
</evidence>
<evidence type="ECO:0000256" key="1">
    <source>
        <dbReference type="ARBA" id="ARBA00001946"/>
    </source>
</evidence>
<dbReference type="PROSITE" id="PS50011">
    <property type="entry name" value="PROTEIN_KINASE_DOM"/>
    <property type="match status" value="1"/>
</dbReference>
<accession>A0AAD9K9F7</accession>
<gene>
    <name evidence="11" type="ORF">NP493_1318g00020</name>
</gene>
<proteinExistence type="predicted"/>
<dbReference type="PANTHER" id="PTHR24346:SF102">
    <property type="entry name" value="TESTIS-SPECIFIC SERINE_THREONINE-PROTEIN KINASE 1"/>
    <property type="match status" value="1"/>
</dbReference>
<dbReference type="GO" id="GO:0005737">
    <property type="term" value="C:cytoplasm"/>
    <property type="evidence" value="ECO:0007669"/>
    <property type="project" value="TreeGrafter"/>
</dbReference>
<reference evidence="11" key="1">
    <citation type="journal article" date="2023" name="Mol. Biol. Evol.">
        <title>Third-Generation Sequencing Reveals the Adaptive Role of the Epigenome in Three Deep-Sea Polychaetes.</title>
        <authorList>
            <person name="Perez M."/>
            <person name="Aroh O."/>
            <person name="Sun Y."/>
            <person name="Lan Y."/>
            <person name="Juniper S.K."/>
            <person name="Young C.R."/>
            <person name="Angers B."/>
            <person name="Qian P.Y."/>
        </authorList>
    </citation>
    <scope>NUCLEOTIDE SEQUENCE</scope>
    <source>
        <strain evidence="11">R07B-5</strain>
    </source>
</reference>
<dbReference type="GO" id="GO:0000226">
    <property type="term" value="P:microtubule cytoskeleton organization"/>
    <property type="evidence" value="ECO:0007669"/>
    <property type="project" value="TreeGrafter"/>
</dbReference>
<evidence type="ECO:0000256" key="2">
    <source>
        <dbReference type="ARBA" id="ARBA00022473"/>
    </source>
</evidence>
<dbReference type="EMBL" id="JAODUO010001318">
    <property type="protein sequence ID" value="KAK2166483.1"/>
    <property type="molecule type" value="Genomic_DNA"/>
</dbReference>